<dbReference type="InterPro" id="IPR006935">
    <property type="entry name" value="Helicase/UvrB_N"/>
</dbReference>
<evidence type="ECO:0000259" key="7">
    <source>
        <dbReference type="PROSITE" id="PS51194"/>
    </source>
</evidence>
<evidence type="ECO:0000313" key="9">
    <source>
        <dbReference type="EMBL" id="XCH72213.1"/>
    </source>
</evidence>
<feature type="region of interest" description="Disordered" evidence="5">
    <location>
        <begin position="441"/>
        <end position="483"/>
    </location>
</feature>
<gene>
    <name evidence="9" type="ORF">ABUL08_17880</name>
    <name evidence="8" type="ORF">VK199_17815</name>
</gene>
<dbReference type="AlphaFoldDB" id="A0AAU7M1U8"/>
<dbReference type="PROSITE" id="PS51192">
    <property type="entry name" value="HELICASE_ATP_BIND_1"/>
    <property type="match status" value="1"/>
</dbReference>
<sequence>MITTRGFALAPWQTEAVEAWEKGDPAGAYRGTLEIVTGGGKTLIALACAAVAAAKDPALRIAVVVPTEALARQWRVAIQRYTSLTAAEIGLLGAGRDDGFDTCRAIVAVLNTASKRLPSLGRTAQPLMLIIDECHRAGAPSFAKVLDTKAAYRLGLSATPDREELDASGELLRYDEQLVGQALGAVVYRFTLRDARLAGWLPDYDIHHHGIHLTPDEQRQYDQISRQVDDLADELQNLGFEAGRVQQLQRRQDEIGQVARRYMAATARRKDLLYRATDRSRVAREILAQTLDASRARRILLFHERVSEAVALYDNLTSSLPDVSISLEHSRLGDRARIHALESFRTGATQVLVSVKSLVEGIDVPEADVGVSVASTSSVRQRIQALGRVLRRRFDDDAPRKHADMHLIYVAKTVDEQIYTKEDWADLTGEGSNRYWFWPADPALPPQQMPGPPASPRPTEQQEWERLGQRPPDRPETWRGSVTGQEYSVDTLGTVTNSAGAIMRNPQNVAAIVELVRGRPGGRFRVTPEHRLVLVWGESRDGLVPYVAGQLAEPFEPETVPLHDDHPVPAVDTSRLEPGTPIAGSPDKGGGSYRLRQKQGGVIERRTADGTTEFALVDGEAPAELAANARQVLENWRQLFDRGIGFFLSEQGQAWYVEGGKKFHLAHVPGGFAWPA</sequence>
<keyword evidence="4" id="KW-0067">ATP-binding</keyword>
<dbReference type="GO" id="GO:0016787">
    <property type="term" value="F:hydrolase activity"/>
    <property type="evidence" value="ECO:0007669"/>
    <property type="project" value="UniProtKB-KW"/>
</dbReference>
<name>A0AAU7M1U8_9ACTN</name>
<dbReference type="PANTHER" id="PTHR11274">
    <property type="entry name" value="RAD25/XP-B DNA REPAIR HELICASE"/>
    <property type="match status" value="1"/>
</dbReference>
<organism evidence="8">
    <name type="scientific">Micromonospora sp. CCTCC AA 2012012</name>
    <dbReference type="NCBI Taxonomy" id="3111921"/>
    <lineage>
        <taxon>Bacteria</taxon>
        <taxon>Bacillati</taxon>
        <taxon>Actinomycetota</taxon>
        <taxon>Actinomycetes</taxon>
        <taxon>Micromonosporales</taxon>
        <taxon>Micromonosporaceae</taxon>
        <taxon>Micromonospora</taxon>
    </lineage>
</organism>
<evidence type="ECO:0000256" key="2">
    <source>
        <dbReference type="ARBA" id="ARBA00022801"/>
    </source>
</evidence>
<dbReference type="EMBL" id="CP157762">
    <property type="protein sequence ID" value="XBP91515.1"/>
    <property type="molecule type" value="Genomic_DNA"/>
</dbReference>
<feature type="region of interest" description="Disordered" evidence="5">
    <location>
        <begin position="573"/>
        <end position="592"/>
    </location>
</feature>
<evidence type="ECO:0000256" key="4">
    <source>
        <dbReference type="ARBA" id="ARBA00022840"/>
    </source>
</evidence>
<dbReference type="InterPro" id="IPR050615">
    <property type="entry name" value="ATP-dep_DNA_Helicase"/>
</dbReference>
<reference evidence="9" key="2">
    <citation type="submission" date="2024-06" db="EMBL/GenBank/DDBJ databases">
        <title>Micromonospora mangrovi CCTCC AA 2012012 genome sequences.</title>
        <authorList>
            <person name="Gao J."/>
        </authorList>
    </citation>
    <scope>NUCLEOTIDE SEQUENCE</scope>
    <source>
        <strain evidence="9">CCTCC AA 2012012</strain>
    </source>
</reference>
<dbReference type="Pfam" id="PF04851">
    <property type="entry name" value="ResIII"/>
    <property type="match status" value="1"/>
</dbReference>
<evidence type="ECO:0000256" key="5">
    <source>
        <dbReference type="SAM" id="MobiDB-lite"/>
    </source>
</evidence>
<keyword evidence="3 8" id="KW-0347">Helicase</keyword>
<dbReference type="RefSeq" id="WP_350931057.1">
    <property type="nucleotide sequence ID" value="NZ_CP157762.1"/>
</dbReference>
<dbReference type="PANTHER" id="PTHR11274:SF0">
    <property type="entry name" value="GENERAL TRANSCRIPTION AND DNA REPAIR FACTOR IIH HELICASE SUBUNIT XPB"/>
    <property type="match status" value="1"/>
</dbReference>
<evidence type="ECO:0000259" key="6">
    <source>
        <dbReference type="PROSITE" id="PS51192"/>
    </source>
</evidence>
<dbReference type="EC" id="3.6.4.-" evidence="8"/>
<dbReference type="GO" id="GO:0005524">
    <property type="term" value="F:ATP binding"/>
    <property type="evidence" value="ECO:0007669"/>
    <property type="project" value="UniProtKB-KW"/>
</dbReference>
<evidence type="ECO:0000256" key="1">
    <source>
        <dbReference type="ARBA" id="ARBA00022741"/>
    </source>
</evidence>
<dbReference type="GO" id="GO:0003677">
    <property type="term" value="F:DNA binding"/>
    <property type="evidence" value="ECO:0007669"/>
    <property type="project" value="InterPro"/>
</dbReference>
<dbReference type="InterPro" id="IPR001650">
    <property type="entry name" value="Helicase_C-like"/>
</dbReference>
<dbReference type="EMBL" id="CP159342">
    <property type="protein sequence ID" value="XCH72213.1"/>
    <property type="molecule type" value="Genomic_DNA"/>
</dbReference>
<feature type="compositionally biased region" description="Basic and acidic residues" evidence="5">
    <location>
        <begin position="463"/>
        <end position="477"/>
    </location>
</feature>
<dbReference type="SMART" id="SM00487">
    <property type="entry name" value="DEXDc"/>
    <property type="match status" value="1"/>
</dbReference>
<feature type="domain" description="Helicase C-terminal" evidence="7">
    <location>
        <begin position="286"/>
        <end position="435"/>
    </location>
</feature>
<dbReference type="CDD" id="cd17926">
    <property type="entry name" value="DEXHc_RE"/>
    <property type="match status" value="1"/>
</dbReference>
<keyword evidence="2 8" id="KW-0378">Hydrolase</keyword>
<feature type="domain" description="Helicase ATP-binding" evidence="6">
    <location>
        <begin position="22"/>
        <end position="178"/>
    </location>
</feature>
<dbReference type="PROSITE" id="PS51194">
    <property type="entry name" value="HELICASE_CTER"/>
    <property type="match status" value="1"/>
</dbReference>
<accession>A0AAU7M1U8</accession>
<dbReference type="InterPro" id="IPR014001">
    <property type="entry name" value="Helicase_ATP-bd"/>
</dbReference>
<proteinExistence type="predicted"/>
<dbReference type="InterPro" id="IPR027417">
    <property type="entry name" value="P-loop_NTPase"/>
</dbReference>
<protein>
    <submittedName>
        <fullName evidence="8">DEAD/DEAH box helicase</fullName>
        <ecNumber evidence="8">3.6.4.-</ecNumber>
    </submittedName>
</protein>
<evidence type="ECO:0000313" key="8">
    <source>
        <dbReference type="EMBL" id="XBP91515.1"/>
    </source>
</evidence>
<feature type="compositionally biased region" description="Pro residues" evidence="5">
    <location>
        <begin position="442"/>
        <end position="456"/>
    </location>
</feature>
<dbReference type="SUPFAM" id="SSF52540">
    <property type="entry name" value="P-loop containing nucleoside triphosphate hydrolases"/>
    <property type="match status" value="1"/>
</dbReference>
<dbReference type="Pfam" id="PF00271">
    <property type="entry name" value="Helicase_C"/>
    <property type="match status" value="1"/>
</dbReference>
<keyword evidence="1" id="KW-0547">Nucleotide-binding</keyword>
<evidence type="ECO:0000256" key="3">
    <source>
        <dbReference type="ARBA" id="ARBA00022806"/>
    </source>
</evidence>
<reference evidence="8" key="1">
    <citation type="submission" date="2024-01" db="EMBL/GenBank/DDBJ databases">
        <title>The genome sequence of Micromonospora mangrovi CCTCC AA 2012012.</title>
        <authorList>
            <person name="Gao J."/>
        </authorList>
    </citation>
    <scope>NUCLEOTIDE SEQUENCE</scope>
    <source>
        <strain evidence="8">CCTCC AA 2012012</strain>
    </source>
</reference>
<dbReference type="Gene3D" id="3.40.50.300">
    <property type="entry name" value="P-loop containing nucleotide triphosphate hydrolases"/>
    <property type="match status" value="2"/>
</dbReference>
<dbReference type="SMART" id="SM00490">
    <property type="entry name" value="HELICc"/>
    <property type="match status" value="1"/>
</dbReference>
<dbReference type="GO" id="GO:0004386">
    <property type="term" value="F:helicase activity"/>
    <property type="evidence" value="ECO:0007669"/>
    <property type="project" value="UniProtKB-KW"/>
</dbReference>